<dbReference type="RefSeq" id="WP_004425784.1">
    <property type="nucleotide sequence ID" value="NZ_MVIT01000061.1"/>
</dbReference>
<evidence type="ECO:0000313" key="3">
    <source>
        <dbReference type="Proteomes" id="UP000191008"/>
    </source>
</evidence>
<accession>A0A1T1DQC8</accession>
<dbReference type="AlphaFoldDB" id="A0A1T1DQC8"/>
<feature type="compositionally biased region" description="Basic and acidic residues" evidence="1">
    <location>
        <begin position="29"/>
        <end position="50"/>
    </location>
</feature>
<sequence length="155" mass="17749">MFGNSNSLVKKKVVVHGKSGDYMAYRNTRTNEDIRTPREKKIDQAKHDRNKITYQKEISEKEKIEIKQREIRHKKFEEEVREQRKSYGSGPQLPKPGLIMRVYAKNKVNVGGMLAKVKEVAKDGKTVICELASGKTYSVPIEQLQIAKSKISSDI</sequence>
<name>A0A1T1DQC8_9LEPT</name>
<comment type="caution">
    <text evidence="2">The sequence shown here is derived from an EMBL/GenBank/DDBJ whole genome shotgun (WGS) entry which is preliminary data.</text>
</comment>
<organism evidence="2 3">
    <name type="scientific">Leptospira kirschneri serovar Pomona</name>
    <dbReference type="NCBI Taxonomy" id="561005"/>
    <lineage>
        <taxon>Bacteria</taxon>
        <taxon>Pseudomonadati</taxon>
        <taxon>Spirochaetota</taxon>
        <taxon>Spirochaetia</taxon>
        <taxon>Leptospirales</taxon>
        <taxon>Leptospiraceae</taxon>
        <taxon>Leptospira</taxon>
    </lineage>
</organism>
<evidence type="ECO:0000313" key="2">
    <source>
        <dbReference type="EMBL" id="OOV43059.1"/>
    </source>
</evidence>
<reference evidence="2 3" key="1">
    <citation type="submission" date="2017-02" db="EMBL/GenBank/DDBJ databases">
        <title>Comparative genomic analysis of Brazilian Leptospira kirschneri strains of different serogroups.</title>
        <authorList>
            <person name="Moreno L.Z."/>
            <person name="Miraglia F."/>
            <person name="Kremer F.S."/>
            <person name="Eslabao M.R."/>
            <person name="Lilenbaum W."/>
            <person name="Dellagostin O.A."/>
            <person name="Moreno A.M."/>
        </authorList>
    </citation>
    <scope>NUCLEOTIDE SEQUENCE [LARGE SCALE GENOMIC DNA]</scope>
    <source>
        <strain evidence="2 3">M110/06</strain>
    </source>
</reference>
<dbReference type="EMBL" id="MVIT01000061">
    <property type="protein sequence ID" value="OOV43059.1"/>
    <property type="molecule type" value="Genomic_DNA"/>
</dbReference>
<feature type="region of interest" description="Disordered" evidence="1">
    <location>
        <begin position="26"/>
        <end position="50"/>
    </location>
</feature>
<gene>
    <name evidence="2" type="ORF">B1J93_08770</name>
</gene>
<evidence type="ECO:0000256" key="1">
    <source>
        <dbReference type="SAM" id="MobiDB-lite"/>
    </source>
</evidence>
<proteinExistence type="predicted"/>
<dbReference type="Proteomes" id="UP000191008">
    <property type="component" value="Unassembled WGS sequence"/>
</dbReference>
<protein>
    <submittedName>
        <fullName evidence="2">Uncharacterized protein</fullName>
    </submittedName>
</protein>